<accession>A0AA39G930</accession>
<reference evidence="4" key="1">
    <citation type="submission" date="2022-10" db="EMBL/GenBank/DDBJ databases">
        <title>Determination and structural analysis of whole genome sequence of Sarocladium strictum F4-1.</title>
        <authorList>
            <person name="Hu L."/>
            <person name="Jiang Y."/>
        </authorList>
    </citation>
    <scope>NUCLEOTIDE SEQUENCE</scope>
    <source>
        <strain evidence="4">F4-1</strain>
    </source>
</reference>
<dbReference type="InterPro" id="IPR002594">
    <property type="entry name" value="GH12"/>
</dbReference>
<dbReference type="Pfam" id="PF01670">
    <property type="entry name" value="Glyco_hydro_12"/>
    <property type="match status" value="1"/>
</dbReference>
<dbReference type="GO" id="GO:0008810">
    <property type="term" value="F:cellulase activity"/>
    <property type="evidence" value="ECO:0007669"/>
    <property type="project" value="InterPro"/>
</dbReference>
<keyword evidence="2" id="KW-0378">Hydrolase</keyword>
<comment type="caution">
    <text evidence="4">The sequence shown here is derived from an EMBL/GenBank/DDBJ whole genome shotgun (WGS) entry which is preliminary data.</text>
</comment>
<keyword evidence="2" id="KW-0119">Carbohydrate metabolism</keyword>
<dbReference type="Gene3D" id="2.60.120.180">
    <property type="match status" value="1"/>
</dbReference>
<gene>
    <name evidence="4" type="ORF">NLU13_8846</name>
</gene>
<evidence type="ECO:0000256" key="1">
    <source>
        <dbReference type="ARBA" id="ARBA00005519"/>
    </source>
</evidence>
<dbReference type="AlphaFoldDB" id="A0AA39G930"/>
<keyword evidence="3" id="KW-0732">Signal</keyword>
<evidence type="ECO:0000313" key="5">
    <source>
        <dbReference type="Proteomes" id="UP001175261"/>
    </source>
</evidence>
<dbReference type="GO" id="GO:0000272">
    <property type="term" value="P:polysaccharide catabolic process"/>
    <property type="evidence" value="ECO:0007669"/>
    <property type="project" value="UniProtKB-KW"/>
</dbReference>
<proteinExistence type="inferred from homology"/>
<evidence type="ECO:0000256" key="2">
    <source>
        <dbReference type="RuleBase" id="RU361163"/>
    </source>
</evidence>
<evidence type="ECO:0000256" key="3">
    <source>
        <dbReference type="SAM" id="SignalP"/>
    </source>
</evidence>
<dbReference type="Proteomes" id="UP001175261">
    <property type="component" value="Unassembled WGS sequence"/>
</dbReference>
<feature type="chain" id="PRO_5041292124" evidence="3">
    <location>
        <begin position="16"/>
        <end position="249"/>
    </location>
</feature>
<comment type="similarity">
    <text evidence="1 2">Belongs to the glycosyl hydrolase 12 (cellulase H) family.</text>
</comment>
<keyword evidence="5" id="KW-1185">Reference proteome</keyword>
<sequence>MKSFLLLPLATLALAGDLCGQYDYYGANGYYANNMWGANMGTGSNWSGNKDSTKAYPYAGRELGPKKLIKDIAAIPSHADWASVGNSLRANVVYDLSGEYEIMIWVGNEATLWPVGSAGNVVTVANKQWTLWDGYFGGACVFTFVAASDLHVVDLVIKLFFNYLRDRKGFPVNNQCLTTLQFGIEPRWGGPANLPAELVRRERVLDDHLCIHIGILTRLAQAVIPRYIFHRSSYDRYAAAAVLLKGWSR</sequence>
<protein>
    <submittedName>
        <fullName evidence="4">Uncharacterized protein</fullName>
    </submittedName>
</protein>
<dbReference type="EMBL" id="JAPDFR010000009">
    <property type="protein sequence ID" value="KAK0382930.1"/>
    <property type="molecule type" value="Genomic_DNA"/>
</dbReference>
<dbReference type="InterPro" id="IPR013320">
    <property type="entry name" value="ConA-like_dom_sf"/>
</dbReference>
<keyword evidence="2" id="KW-0326">Glycosidase</keyword>
<dbReference type="PANTHER" id="PTHR34002:SF9">
    <property type="entry name" value="XYLOGLUCAN-SPECIFIC ENDO-BETA-1,4-GLUCANASE A"/>
    <property type="match status" value="1"/>
</dbReference>
<organism evidence="4 5">
    <name type="scientific">Sarocladium strictum</name>
    <name type="common">Black bundle disease fungus</name>
    <name type="synonym">Acremonium strictum</name>
    <dbReference type="NCBI Taxonomy" id="5046"/>
    <lineage>
        <taxon>Eukaryota</taxon>
        <taxon>Fungi</taxon>
        <taxon>Dikarya</taxon>
        <taxon>Ascomycota</taxon>
        <taxon>Pezizomycotina</taxon>
        <taxon>Sordariomycetes</taxon>
        <taxon>Hypocreomycetidae</taxon>
        <taxon>Hypocreales</taxon>
        <taxon>Sarocladiaceae</taxon>
        <taxon>Sarocladium</taxon>
    </lineage>
</organism>
<evidence type="ECO:0000313" key="4">
    <source>
        <dbReference type="EMBL" id="KAK0382930.1"/>
    </source>
</evidence>
<dbReference type="InterPro" id="IPR013319">
    <property type="entry name" value="GH11/12"/>
</dbReference>
<keyword evidence="2" id="KW-0624">Polysaccharide degradation</keyword>
<feature type="signal peptide" evidence="3">
    <location>
        <begin position="1"/>
        <end position="15"/>
    </location>
</feature>
<dbReference type="SUPFAM" id="SSF49899">
    <property type="entry name" value="Concanavalin A-like lectins/glucanases"/>
    <property type="match status" value="1"/>
</dbReference>
<dbReference type="PANTHER" id="PTHR34002">
    <property type="entry name" value="BLR1656 PROTEIN"/>
    <property type="match status" value="1"/>
</dbReference>
<name>A0AA39G930_SARSR</name>